<evidence type="ECO:0000256" key="2">
    <source>
        <dbReference type="ARBA" id="ARBA00006735"/>
    </source>
</evidence>
<dbReference type="PANTHER" id="PTHR11576">
    <property type="entry name" value="ZONA PELLUCIDA SPERM-BINDING PROTEIN 3"/>
    <property type="match status" value="1"/>
</dbReference>
<dbReference type="InterPro" id="IPR055356">
    <property type="entry name" value="ZP-N"/>
</dbReference>
<protein>
    <recommendedName>
        <fullName evidence="3 14">Zona pellucida sperm-binding protein 3</fullName>
    </recommendedName>
</protein>
<keyword evidence="5 14" id="KW-0964">Secreted</keyword>
<dbReference type="Gene3D" id="2.60.40.3210">
    <property type="entry name" value="Zona pellucida, ZP-N domain"/>
    <property type="match status" value="1"/>
</dbReference>
<dbReference type="Pfam" id="PF23344">
    <property type="entry name" value="ZP-N"/>
    <property type="match status" value="1"/>
</dbReference>
<comment type="domain">
    <text evidence="14">The ZP domain is involved in the polymerization of the ZP proteins to form the zona pellucida.</text>
</comment>
<evidence type="ECO:0000256" key="9">
    <source>
        <dbReference type="ARBA" id="ARBA00022729"/>
    </source>
</evidence>
<evidence type="ECO:0000256" key="8">
    <source>
        <dbReference type="ARBA" id="ARBA00022692"/>
    </source>
</evidence>
<evidence type="ECO:0000256" key="14">
    <source>
        <dbReference type="RuleBase" id="RU367066"/>
    </source>
</evidence>
<comment type="subcellular location">
    <subcellularLocation>
        <location evidence="1">Secreted</location>
        <location evidence="1">Extracellular space</location>
        <location evidence="1">Extracellular matrix</location>
    </subcellularLocation>
    <subcellularLocation>
        <location evidence="14">Zona pellucida</location>
    </subcellularLocation>
    <subcellularLocation>
        <location evidence="14">Cell membrane</location>
        <topology evidence="14">Single-pass type I membrane protein</topology>
    </subcellularLocation>
</comment>
<feature type="transmembrane region" description="Helical" evidence="14">
    <location>
        <begin position="386"/>
        <end position="412"/>
    </location>
</feature>
<dbReference type="PROSITE" id="PS51034">
    <property type="entry name" value="ZP_2"/>
    <property type="match status" value="1"/>
</dbReference>
<keyword evidence="12 14" id="KW-1015">Disulfide bond</keyword>
<dbReference type="GO" id="GO:0007339">
    <property type="term" value="P:binding of sperm to zona pellucida"/>
    <property type="evidence" value="ECO:0007669"/>
    <property type="project" value="UniProtKB-UniRule"/>
</dbReference>
<dbReference type="GO" id="GO:2000344">
    <property type="term" value="P:positive regulation of acrosome reaction"/>
    <property type="evidence" value="ECO:0007669"/>
    <property type="project" value="UniProtKB-UniRule"/>
</dbReference>
<evidence type="ECO:0000256" key="1">
    <source>
        <dbReference type="ARBA" id="ARBA00004498"/>
    </source>
</evidence>
<comment type="similarity">
    <text evidence="2 14">Belongs to the ZP domain family. ZPC subfamily.</text>
</comment>
<accession>A0A8C2C719</accession>
<dbReference type="GO" id="GO:0035805">
    <property type="term" value="C:egg coat"/>
    <property type="evidence" value="ECO:0007669"/>
    <property type="project" value="UniProtKB-SubCell"/>
</dbReference>
<evidence type="ECO:0000259" key="16">
    <source>
        <dbReference type="PROSITE" id="PS51034"/>
    </source>
</evidence>
<dbReference type="GO" id="GO:0035803">
    <property type="term" value="P:egg coat formation"/>
    <property type="evidence" value="ECO:0007669"/>
    <property type="project" value="UniProtKB-UniRule"/>
</dbReference>
<comment type="PTM">
    <text evidence="14">Proteolytically cleaved before the transmembrane segment to yield the secreted ectodomain incorporated in the zona pellucida.</text>
</comment>
<feature type="domain" description="ZP" evidence="16">
    <location>
        <begin position="66"/>
        <end position="326"/>
    </location>
</feature>
<evidence type="ECO:0000313" key="17">
    <source>
        <dbReference type="Ensembl" id="ENSCCRP00020007023.1"/>
    </source>
</evidence>
<dbReference type="InterPro" id="IPR042235">
    <property type="entry name" value="ZP-C_dom"/>
</dbReference>
<name>A0A8C2C719_CYPCA</name>
<evidence type="ECO:0000256" key="10">
    <source>
        <dbReference type="ARBA" id="ARBA00022989"/>
    </source>
</evidence>
<dbReference type="GO" id="GO:0005886">
    <property type="term" value="C:plasma membrane"/>
    <property type="evidence" value="ECO:0007669"/>
    <property type="project" value="UniProtKB-SubCell"/>
</dbReference>
<evidence type="ECO:0000256" key="15">
    <source>
        <dbReference type="SAM" id="MobiDB-lite"/>
    </source>
</evidence>
<keyword evidence="9 14" id="KW-0732">Signal</keyword>
<dbReference type="Ensembl" id="ENSCCRT00020007887.1">
    <property type="protein sequence ID" value="ENSCCRP00020007023.1"/>
    <property type="gene ID" value="ENSCCRG00020003662.1"/>
</dbReference>
<dbReference type="GO" id="GO:0035804">
    <property type="term" value="F:structural constituent of egg coat"/>
    <property type="evidence" value="ECO:0007669"/>
    <property type="project" value="UniProtKB-UniRule"/>
</dbReference>
<dbReference type="AlphaFoldDB" id="A0A8C2C719"/>
<evidence type="ECO:0000256" key="3">
    <source>
        <dbReference type="ARBA" id="ARBA00017980"/>
    </source>
</evidence>
<dbReference type="SMART" id="SM00241">
    <property type="entry name" value="ZP"/>
    <property type="match status" value="1"/>
</dbReference>
<evidence type="ECO:0000256" key="11">
    <source>
        <dbReference type="ARBA" id="ARBA00023136"/>
    </source>
</evidence>
<evidence type="ECO:0000256" key="4">
    <source>
        <dbReference type="ARBA" id="ARBA00022475"/>
    </source>
</evidence>
<keyword evidence="4 14" id="KW-1003">Cell membrane</keyword>
<dbReference type="Gene3D" id="2.60.40.4100">
    <property type="entry name" value="Zona pellucida, ZP-C domain"/>
    <property type="match status" value="1"/>
</dbReference>
<dbReference type="InterPro" id="IPR055355">
    <property type="entry name" value="ZP-C"/>
</dbReference>
<dbReference type="Proteomes" id="UP000694701">
    <property type="component" value="Unplaced"/>
</dbReference>
<evidence type="ECO:0000256" key="5">
    <source>
        <dbReference type="ARBA" id="ARBA00022525"/>
    </source>
</evidence>
<keyword evidence="7 14" id="KW-0165">Cleavage on pair of basic residues</keyword>
<feature type="region of interest" description="Disordered" evidence="15">
    <location>
        <begin position="450"/>
        <end position="476"/>
    </location>
</feature>
<dbReference type="PRINTS" id="PR00023">
    <property type="entry name" value="ZPELLUCIDA"/>
</dbReference>
<dbReference type="FunFam" id="2.60.40.3210:FF:000001">
    <property type="entry name" value="Zona pellucida sperm-binding protein 3"/>
    <property type="match status" value="1"/>
</dbReference>
<dbReference type="FunFam" id="2.60.40.4100:FF:000002">
    <property type="entry name" value="Zona pellucida sperm-binding protein 3"/>
    <property type="match status" value="1"/>
</dbReference>
<proteinExistence type="inferred from homology"/>
<evidence type="ECO:0000313" key="18">
    <source>
        <dbReference type="Proteomes" id="UP000694701"/>
    </source>
</evidence>
<dbReference type="Pfam" id="PF00100">
    <property type="entry name" value="Zona_pellucida"/>
    <property type="match status" value="1"/>
</dbReference>
<evidence type="ECO:0000256" key="7">
    <source>
        <dbReference type="ARBA" id="ARBA00022685"/>
    </source>
</evidence>
<keyword evidence="10 14" id="KW-1133">Transmembrane helix</keyword>
<evidence type="ECO:0000256" key="13">
    <source>
        <dbReference type="ARBA" id="ARBA00023180"/>
    </source>
</evidence>
<evidence type="ECO:0000256" key="12">
    <source>
        <dbReference type="ARBA" id="ARBA00023157"/>
    </source>
</evidence>
<keyword evidence="8 14" id="KW-0812">Transmembrane</keyword>
<comment type="function">
    <text evidence="14">Component of the zona pellucida, an extracellular matrix surrounding oocytes which mediates sperm binding, induction of the acrosome reaction and prevents post-fertilization polyspermy. The zona pellucida is composed of 3 to 4 glycoproteins, ZP1, ZP2, ZP3, and ZP4. ZP3 is essential for sperm binding and zona matrix formation.</text>
</comment>
<dbReference type="PANTHER" id="PTHR11576:SF2">
    <property type="entry name" value="ZONA PELLUCIDA SPERM-BINDING PROTEIN 3"/>
    <property type="match status" value="1"/>
</dbReference>
<keyword evidence="6 14" id="KW-0272">Extracellular matrix</keyword>
<dbReference type="InterPro" id="IPR048290">
    <property type="entry name" value="ZP_chr"/>
</dbReference>
<organism evidence="17 18">
    <name type="scientific">Cyprinus carpio</name>
    <name type="common">Common carp</name>
    <dbReference type="NCBI Taxonomy" id="7962"/>
    <lineage>
        <taxon>Eukaryota</taxon>
        <taxon>Metazoa</taxon>
        <taxon>Chordata</taxon>
        <taxon>Craniata</taxon>
        <taxon>Vertebrata</taxon>
        <taxon>Euteleostomi</taxon>
        <taxon>Actinopterygii</taxon>
        <taxon>Neopterygii</taxon>
        <taxon>Teleostei</taxon>
        <taxon>Ostariophysi</taxon>
        <taxon>Cypriniformes</taxon>
        <taxon>Cyprinidae</taxon>
        <taxon>Cyprininae</taxon>
        <taxon>Cyprinus</taxon>
    </lineage>
</organism>
<dbReference type="InterPro" id="IPR001507">
    <property type="entry name" value="ZP_dom"/>
</dbReference>
<reference evidence="17" key="1">
    <citation type="submission" date="2025-08" db="UniProtKB">
        <authorList>
            <consortium name="Ensembl"/>
        </authorList>
    </citation>
    <scope>IDENTIFICATION</scope>
</reference>
<dbReference type="GO" id="GO:0032190">
    <property type="term" value="F:acrosin binding"/>
    <property type="evidence" value="ECO:0007669"/>
    <property type="project" value="TreeGrafter"/>
</dbReference>
<evidence type="ECO:0000256" key="6">
    <source>
        <dbReference type="ARBA" id="ARBA00022530"/>
    </source>
</evidence>
<sequence>MMTCNASYLKKYILNKLSVDAFSQTQQEFHKPIRGPDLYPDVKDEVVMEPEFEPKVPVSANTVEVQCGEVSVKVQVKQDFLGNNQFINPSDLTLGGCPSVGFDDHARIVAFESELQGCGSTLTMTEDSLVYSFVLVYTPSPVPNTPIVKTNEAMVALHCIYPRKHNVSSNVLHPTWIPYVAAKAGEEQLHFSLKLMTDDWRYERPSNAYFLGDFINLEASVVRANHVPLRVFVESCAATLGPSGEAATMYTFIENSGCMMDAKLTNSRSRFMSRIQDDKLQFQIEAFQFKQDFLGMVSPLSPQCVIEEQTGVVPNKIRCLFGVHFTTFAVDTFSISSFQSVKIRNVWTAVNGDDQVCGCCETSCTMRKGRSLDTDGIVPLLHASKYIWWGISYCCAALECLYFVFLFLFIFFDSALEDEAIIGPIFVHERLSKEDERLLQIHKSSQVLSKDAGDHADISQKNPDLTDPELLNGSVC</sequence>
<keyword evidence="13" id="KW-0325">Glycoprotein</keyword>
<keyword evidence="11 14" id="KW-0472">Membrane</keyword>